<dbReference type="EMBL" id="QKZK01000023">
    <property type="protein sequence ID" value="PZX13717.1"/>
    <property type="molecule type" value="Genomic_DNA"/>
</dbReference>
<dbReference type="SMART" id="SM01360">
    <property type="entry name" value="A2M"/>
    <property type="match status" value="1"/>
</dbReference>
<evidence type="ECO:0000259" key="2">
    <source>
        <dbReference type="SMART" id="SM01360"/>
    </source>
</evidence>
<dbReference type="Gene3D" id="1.50.10.20">
    <property type="match status" value="1"/>
</dbReference>
<name>A0A2W7N601_9BACT</name>
<dbReference type="PANTHER" id="PTHR40094">
    <property type="entry name" value="ALPHA-2-MACROGLOBULIN HOMOLOG"/>
    <property type="match status" value="1"/>
</dbReference>
<dbReference type="InterPro" id="IPR002890">
    <property type="entry name" value="MG2"/>
</dbReference>
<dbReference type="OrthoDB" id="9767116at2"/>
<comment type="similarity">
    <text evidence="1">Belongs to the protease inhibitor I39 (alpha-2-macroglobulin) family. Bacterial alpha-2-macroglobulin subfamily.</text>
</comment>
<dbReference type="InterPro" id="IPR008930">
    <property type="entry name" value="Terpenoid_cyclase/PrenylTrfase"/>
</dbReference>
<feature type="domain" description="Alpha-2-macroglobulin" evidence="2">
    <location>
        <begin position="1213"/>
        <end position="1303"/>
    </location>
</feature>
<dbReference type="SUPFAM" id="SSF48239">
    <property type="entry name" value="Terpenoid cyclases/Protein prenyltransferases"/>
    <property type="match status" value="1"/>
</dbReference>
<reference evidence="3 4" key="1">
    <citation type="submission" date="2018-06" db="EMBL/GenBank/DDBJ databases">
        <title>Genomic Encyclopedia of Archaeal and Bacterial Type Strains, Phase II (KMG-II): from individual species to whole genera.</title>
        <authorList>
            <person name="Goeker M."/>
        </authorList>
    </citation>
    <scope>NUCLEOTIDE SEQUENCE [LARGE SCALE GENOMIC DNA]</scope>
    <source>
        <strain evidence="3 4">DSM 6779</strain>
    </source>
</reference>
<dbReference type="PANTHER" id="PTHR40094:SF1">
    <property type="entry name" value="UBIQUITIN DOMAIN-CONTAINING PROTEIN"/>
    <property type="match status" value="1"/>
</dbReference>
<dbReference type="Gene3D" id="2.60.40.1930">
    <property type="match status" value="1"/>
</dbReference>
<dbReference type="Proteomes" id="UP000249239">
    <property type="component" value="Unassembled WGS sequence"/>
</dbReference>
<dbReference type="GO" id="GO:0004866">
    <property type="term" value="F:endopeptidase inhibitor activity"/>
    <property type="evidence" value="ECO:0007669"/>
    <property type="project" value="InterPro"/>
</dbReference>
<dbReference type="Pfam" id="PF00207">
    <property type="entry name" value="A2M"/>
    <property type="match status" value="1"/>
</dbReference>
<dbReference type="InterPro" id="IPR001599">
    <property type="entry name" value="Macroglobln_a2"/>
</dbReference>
<accession>A0A2W7N601</accession>
<protein>
    <submittedName>
        <fullName evidence="3">Alpha-2-macroglobulin family protein</fullName>
    </submittedName>
</protein>
<proteinExistence type="inferred from homology"/>
<dbReference type="InterPro" id="IPR041246">
    <property type="entry name" value="Bact_MG10"/>
</dbReference>
<gene>
    <name evidence="3" type="ORF">LX69_02575</name>
</gene>
<comment type="caution">
    <text evidence="3">The sequence shown here is derived from an EMBL/GenBank/DDBJ whole genome shotgun (WGS) entry which is preliminary data.</text>
</comment>
<keyword evidence="4" id="KW-1185">Reference proteome</keyword>
<organism evidence="3 4">
    <name type="scientific">Breznakibacter xylanolyticus</name>
    <dbReference type="NCBI Taxonomy" id="990"/>
    <lineage>
        <taxon>Bacteria</taxon>
        <taxon>Pseudomonadati</taxon>
        <taxon>Bacteroidota</taxon>
        <taxon>Bacteroidia</taxon>
        <taxon>Marinilabiliales</taxon>
        <taxon>Marinilabiliaceae</taxon>
        <taxon>Breznakibacter</taxon>
    </lineage>
</organism>
<dbReference type="Pfam" id="PF17973">
    <property type="entry name" value="bMG10"/>
    <property type="match status" value="1"/>
</dbReference>
<dbReference type="Pfam" id="PF01835">
    <property type="entry name" value="MG2"/>
    <property type="match status" value="1"/>
</dbReference>
<dbReference type="InterPro" id="IPR051802">
    <property type="entry name" value="YfhM-like"/>
</dbReference>
<evidence type="ECO:0000256" key="1">
    <source>
        <dbReference type="ARBA" id="ARBA00010556"/>
    </source>
</evidence>
<evidence type="ECO:0000313" key="3">
    <source>
        <dbReference type="EMBL" id="PZX13717.1"/>
    </source>
</evidence>
<sequence>MKHLFLLTFIWMMTLGIDAQKGRAYDYPSQWAKVDTFEKENLPRSADSLVLLIHQRALTEQNTPQAVRSLVRHHHFFRQFSENGLPDVYDDIVKRIPSAREPYAQLLNAMAARCIMAYYQQERYRILNRQTDQPQNDIRLMNRTQLAALMAAHFDRSLHNSLRLQMLPASDYADMLTPSEKPAHLRSSLYDVLVWQAIEAFLTEDFSIDRFEPDFALDDPLLFSDAHSFVAYRPAVADTSGYSYRAFRLLQEVTRFRLSGEKNPEALYACEIDRLLLMHRYYNGVDGDVLFENGLKLIHVKAAKYPVSALAAFHQAALWKNQAVTDDDKLLQAVTLCRKTVKAWPKSEGGMLCRDLLNAITHPRISLLTESVYLPYRQALLVGDVSNVSRCFLSVFQWPEQVMPEEHRVSDDSIPARLAQCVRVHHQAFDVPGKANHHSRTLSLPMPALKPGRYMVVLADGAVDADFKGVLACQLVQVSSAAVFHQPGHEGLRVSVLNRGSGMPVVNARVQVWSRRNPYNYYERWVKYDPVRTDANGSVLVKDVSENSMFIVSAQTPEGTIWSGNGWQSRLNPQDREPEKLVLTLFTDRKIYRPGQQVHYKAILMQTDGKEASARSNQKVTITLRDANGNEAGQQQLVTNDFGSCSGSFQLPQTGLTGGWSMVSQFGSAHFSVEEYKRHKFEVELRPIEGAYALGDTLTLRGAAVSFSGVSIAGASGRFKVTKALPYRPYRSHIIPIQSDEQVAAGSFVVDANGDFSFKVITRGETSLADESFHYTVSVDVTDVNGETQSAERGFTVGVRNVNVLVSMTPEWVAGRDSVVLDFSTLNFDGQPVPAQGQFRLVRSVPDERIKPSLYWSMPQWQLAPDSVVNQYVDQAARLRQHEEVVLQGAFNTATAAQVVLPASQLPAAGSYRLEAVLSHDSDTVSAEGRAIVVLDGAMPFAEPLHLKLLPAASPDTVWVVVGSDYVDVPVWIEVWLSDKSVKRKMVHLDRSQRAIPLPVSASRPLVLSAKAYLCRHNRFHQVASQLNLPKTDDQIKIHVETLRDKTSPGATEIVRVRIEGADADRRAAEVLAGMYDASLDVWAPNHWGMGLFYAHFPRVPYLNVNGFDDARGSTIDKRLLFANARLLEYARFEWDKLFNARHGGVRIRGLQSARYFGEVEDEADAAVFMMVADDASVNNEVVTVSFQQKSAAGAPPSPDVSQVAVRRNLNETAFFYPHLSTDSLGNVAFTYTVPESLTKWHLMMLAHNKEGQSGSLSAWVTTAKTLMVTPEVPRFVREKDQLWLNAKINNQSAQPVDAQVLIEVFDGITQKPLTIVSGKVQQSVRVDTMGVASVQWPVTIPEGIELLTLRVKAMAGNLSDGEEHLLPVLPSRVLVREAMPFAIYKTGNHRFQLENLVKAPASVRHHQLTFSYTQNAAWEVLKALPYLMEYPYECSEQVFSRLFGYGMGQTIVANHLSIANALKVWAQQPDRLRSPLRDNEQLKSLVSEETPWQKAGENETANRQRLLLLLDDNATSQMIDQAVQKLQRMQLHDGGWGWFPGMVADAYITRHILIGFGQMKKAGSAVCQRPDVEEMMRGGLAFLQGEAQRRYDLLIKDTLKTALAHDDVHLLYALSFYDNAFSSPAATALLQRLAEGGSSGNAIVQSMTALVLSRNGLDVALLMRSLREHAIVDGNGLVSYRTSDRWHWTGNPIESLALTLEAFNEIAPTDPLIAGMQNKLVSLKRVQAWPTTRSTTMAVCGMMSASSRLFAPLERFDEVTVGKQRLDVLPDVQTEVLSGTVSATWHRGEITPAMGRVVIQKTGDTPSQGALHWSYWSPASEVKGTSGVLRVARHLFVESLTPGGTRLLPVDEAGLKVGDRLVVRLEVDADQAFDYVHLKDMRSSLLEPEAVLSQYRWVNGLSCYQTVRDASVNFFIHHLPKGRHVLEYTLVVRGKGKTSNGFAVLECMYAPEFRGQSHGALIETK</sequence>
<evidence type="ECO:0000313" key="4">
    <source>
        <dbReference type="Proteomes" id="UP000249239"/>
    </source>
</evidence>